<evidence type="ECO:0000259" key="6">
    <source>
        <dbReference type="PROSITE" id="PS51360"/>
    </source>
</evidence>
<dbReference type="SMART" id="SM00719">
    <property type="entry name" value="Plus3"/>
    <property type="match status" value="1"/>
</dbReference>
<dbReference type="GO" id="GO:1990269">
    <property type="term" value="F:RNA polymerase II C-terminal domain phosphoserine binding"/>
    <property type="evidence" value="ECO:0007669"/>
    <property type="project" value="TreeGrafter"/>
</dbReference>
<name>A0A2H9TPF6_9FUNG</name>
<feature type="region of interest" description="Disordered" evidence="5">
    <location>
        <begin position="451"/>
        <end position="476"/>
    </location>
</feature>
<comment type="caution">
    <text evidence="7">The sequence shown here is derived from an EMBL/GenBank/DDBJ whole genome shotgun (WGS) entry which is preliminary data.</text>
</comment>
<comment type="subcellular location">
    <subcellularLocation>
        <location evidence="1">Nucleus</location>
    </subcellularLocation>
</comment>
<dbReference type="PANTHER" id="PTHR13115">
    <property type="entry name" value="RNA POLYMERASE-ASSOCIATED PROTEIN RTF1 HOMOLOG"/>
    <property type="match status" value="1"/>
</dbReference>
<dbReference type="PANTHER" id="PTHR13115:SF8">
    <property type="entry name" value="RNA POLYMERASE-ASSOCIATED PROTEIN RTF1 HOMOLOG"/>
    <property type="match status" value="1"/>
</dbReference>
<evidence type="ECO:0000256" key="4">
    <source>
        <dbReference type="ARBA" id="ARBA00023242"/>
    </source>
</evidence>
<feature type="compositionally biased region" description="Basic and acidic residues" evidence="5">
    <location>
        <begin position="376"/>
        <end position="396"/>
    </location>
</feature>
<evidence type="ECO:0000313" key="8">
    <source>
        <dbReference type="Proteomes" id="UP000240830"/>
    </source>
</evidence>
<dbReference type="Gene3D" id="3.90.70.200">
    <property type="entry name" value="Plus-3 domain"/>
    <property type="match status" value="1"/>
</dbReference>
<feature type="compositionally biased region" description="Polar residues" evidence="5">
    <location>
        <begin position="458"/>
        <end position="468"/>
    </location>
</feature>
<proteinExistence type="predicted"/>
<feature type="region of interest" description="Disordered" evidence="5">
    <location>
        <begin position="65"/>
        <end position="150"/>
    </location>
</feature>
<dbReference type="AlphaFoldDB" id="A0A2H9TPF6"/>
<dbReference type="GO" id="GO:0016593">
    <property type="term" value="C:Cdc73/Paf1 complex"/>
    <property type="evidence" value="ECO:0007669"/>
    <property type="project" value="TreeGrafter"/>
</dbReference>
<sequence>MTEHADVTAELLGLVTGRRRQASGKSRVSELLLAAMAEVEREAVLYERAQARLAKVERRELEKKMRQLESGVNRPARGPSATMEKKRKTLDELRARREKRKRRGSDSDYYDSEEEGELKDKRRQAVSASEDEDNYHSSRQRSPSKKPSTELVDLDTANGLLLRRNTISKWIFHPQFDDLCRGCLLRLSIGFKGEEQIYRLVEIRKIVKYHRNYKINDVVTNKAAVVKYGRSEKTFRMDVVSNSDFIQYEFDRWVETMKEEHQPIITRKTAVSRIAHWKDLESKPVSDEIVSAMVASKRELGSAPRNLISERTMLRHLREEALNSGNSAEVERIDDELVQLDKEFASQSARSAADTRLDALAELNKRNRRLNVANAREAERKNYKRSEADSRHDPFSRRKCQPTNFNVLFDNAESAKEQSGEELDNESQVSLLENQMSILEDRIVSPLPEIQSPLPEIQSPSLSNSSAIPTKEDVASEEKIPAGPIDLFAAHNVDIEIDI</sequence>
<dbReference type="Pfam" id="PF03126">
    <property type="entry name" value="Plus-3"/>
    <property type="match status" value="1"/>
</dbReference>
<dbReference type="PROSITE" id="PS51360">
    <property type="entry name" value="PLUS3"/>
    <property type="match status" value="1"/>
</dbReference>
<evidence type="ECO:0000256" key="3">
    <source>
        <dbReference type="ARBA" id="ARBA00023163"/>
    </source>
</evidence>
<reference evidence="7 8" key="1">
    <citation type="submission" date="2016-10" db="EMBL/GenBank/DDBJ databases">
        <title>The genome of Paramicrosporidium saccamoebae is the missing link in understanding Cryptomycota and Microsporidia evolution.</title>
        <authorList>
            <person name="Quandt C.A."/>
            <person name="Beaudet D."/>
            <person name="Corsaro D."/>
            <person name="Michel R."/>
            <person name="Corradi N."/>
            <person name="James T."/>
        </authorList>
    </citation>
    <scope>NUCLEOTIDE SEQUENCE [LARGE SCALE GENOMIC DNA]</scope>
    <source>
        <strain evidence="7 8">KSL3</strain>
    </source>
</reference>
<organism evidence="7 8">
    <name type="scientific">Paramicrosporidium saccamoebae</name>
    <dbReference type="NCBI Taxonomy" id="1246581"/>
    <lineage>
        <taxon>Eukaryota</taxon>
        <taxon>Fungi</taxon>
        <taxon>Fungi incertae sedis</taxon>
        <taxon>Cryptomycota</taxon>
        <taxon>Cryptomycota incertae sedis</taxon>
        <taxon>Paramicrosporidium</taxon>
    </lineage>
</organism>
<dbReference type="EMBL" id="MTSL01000050">
    <property type="protein sequence ID" value="PJF19635.1"/>
    <property type="molecule type" value="Genomic_DNA"/>
</dbReference>
<dbReference type="Proteomes" id="UP000240830">
    <property type="component" value="Unassembled WGS sequence"/>
</dbReference>
<evidence type="ECO:0000256" key="1">
    <source>
        <dbReference type="ARBA" id="ARBA00004123"/>
    </source>
</evidence>
<gene>
    <name evidence="7" type="ORF">PSACC_00557</name>
</gene>
<accession>A0A2H9TPF6</accession>
<protein>
    <submittedName>
        <fullName evidence="7">RNA polymerase II associated Paf1 complex</fullName>
    </submittedName>
</protein>
<feature type="region of interest" description="Disordered" evidence="5">
    <location>
        <begin position="372"/>
        <end position="402"/>
    </location>
</feature>
<evidence type="ECO:0000313" key="7">
    <source>
        <dbReference type="EMBL" id="PJF19635.1"/>
    </source>
</evidence>
<evidence type="ECO:0000256" key="5">
    <source>
        <dbReference type="SAM" id="MobiDB-lite"/>
    </source>
</evidence>
<dbReference type="InterPro" id="IPR036128">
    <property type="entry name" value="Plus3-like_sf"/>
</dbReference>
<dbReference type="GO" id="GO:0003677">
    <property type="term" value="F:DNA binding"/>
    <property type="evidence" value="ECO:0007669"/>
    <property type="project" value="InterPro"/>
</dbReference>
<feature type="compositionally biased region" description="Acidic residues" evidence="5">
    <location>
        <begin position="108"/>
        <end position="117"/>
    </location>
</feature>
<feature type="domain" description="Plus3" evidence="6">
    <location>
        <begin position="151"/>
        <end position="282"/>
    </location>
</feature>
<dbReference type="STRING" id="1246581.A0A2H9TPF6"/>
<keyword evidence="3" id="KW-0804">Transcription</keyword>
<keyword evidence="8" id="KW-1185">Reference proteome</keyword>
<evidence type="ECO:0000256" key="2">
    <source>
        <dbReference type="ARBA" id="ARBA00023015"/>
    </source>
</evidence>
<keyword evidence="4" id="KW-0539">Nucleus</keyword>
<dbReference type="SUPFAM" id="SSF159042">
    <property type="entry name" value="Plus3-like"/>
    <property type="match status" value="1"/>
</dbReference>
<keyword evidence="2" id="KW-0805">Transcription regulation</keyword>
<dbReference type="OrthoDB" id="166375at2759"/>
<dbReference type="InterPro" id="IPR004343">
    <property type="entry name" value="Plus-3_dom"/>
</dbReference>